<evidence type="ECO:0000313" key="1">
    <source>
        <dbReference type="EMBL" id="MEN3069112.1"/>
    </source>
</evidence>
<dbReference type="Proteomes" id="UP001410394">
    <property type="component" value="Unassembled WGS sequence"/>
</dbReference>
<gene>
    <name evidence="1" type="ORF">ABDB84_11530</name>
</gene>
<protein>
    <submittedName>
        <fullName evidence="1">Uncharacterized protein</fullName>
    </submittedName>
</protein>
<dbReference type="EMBL" id="JBDIVE010000005">
    <property type="protein sequence ID" value="MEN3069112.1"/>
    <property type="molecule type" value="Genomic_DNA"/>
</dbReference>
<evidence type="ECO:0000313" key="2">
    <source>
        <dbReference type="Proteomes" id="UP001410394"/>
    </source>
</evidence>
<reference evidence="1 2" key="1">
    <citation type="journal article" date="2018" name="Int. J. Syst. Evol. Microbiol.">
        <title>Uliginosibacterium sediminicola sp. nov., isolated from freshwater sediment.</title>
        <authorList>
            <person name="Hwang W.M."/>
            <person name="Kim S.M."/>
            <person name="Kang K."/>
            <person name="Ahn T.Y."/>
        </authorList>
    </citation>
    <scope>NUCLEOTIDE SEQUENCE [LARGE SCALE GENOMIC DNA]</scope>
    <source>
        <strain evidence="1 2">M1-21</strain>
    </source>
</reference>
<comment type="caution">
    <text evidence="1">The sequence shown here is derived from an EMBL/GenBank/DDBJ whole genome shotgun (WGS) entry which is preliminary data.</text>
</comment>
<proteinExistence type="predicted"/>
<dbReference type="RefSeq" id="WP_345919879.1">
    <property type="nucleotide sequence ID" value="NZ_JBDIVE010000005.1"/>
</dbReference>
<name>A0ABU9Z056_9RHOO</name>
<accession>A0ABU9Z056</accession>
<sequence length="80" mass="8755">MASLLIDTFEDDKPETTVRIPLVVLTIAAKLIPRSAFQAMEAQGINLQEVIQAAKSGEISGQILEVVDHQKKERVLISVV</sequence>
<keyword evidence="2" id="KW-1185">Reference proteome</keyword>
<organism evidence="1 2">
    <name type="scientific">Uliginosibacterium sediminicola</name>
    <dbReference type="NCBI Taxonomy" id="2024550"/>
    <lineage>
        <taxon>Bacteria</taxon>
        <taxon>Pseudomonadati</taxon>
        <taxon>Pseudomonadota</taxon>
        <taxon>Betaproteobacteria</taxon>
        <taxon>Rhodocyclales</taxon>
        <taxon>Zoogloeaceae</taxon>
        <taxon>Uliginosibacterium</taxon>
    </lineage>
</organism>